<reference evidence="2 3" key="1">
    <citation type="journal article" date="2019" name="Nat. Ecol. Evol.">
        <title>Megaphylogeny resolves global patterns of mushroom evolution.</title>
        <authorList>
            <person name="Varga T."/>
            <person name="Krizsan K."/>
            <person name="Foldi C."/>
            <person name="Dima B."/>
            <person name="Sanchez-Garcia M."/>
            <person name="Sanchez-Ramirez S."/>
            <person name="Szollosi G.J."/>
            <person name="Szarkandi J.G."/>
            <person name="Papp V."/>
            <person name="Albert L."/>
            <person name="Andreopoulos W."/>
            <person name="Angelini C."/>
            <person name="Antonin V."/>
            <person name="Barry K.W."/>
            <person name="Bougher N.L."/>
            <person name="Buchanan P."/>
            <person name="Buyck B."/>
            <person name="Bense V."/>
            <person name="Catcheside P."/>
            <person name="Chovatia M."/>
            <person name="Cooper J."/>
            <person name="Damon W."/>
            <person name="Desjardin D."/>
            <person name="Finy P."/>
            <person name="Geml J."/>
            <person name="Haridas S."/>
            <person name="Hughes K."/>
            <person name="Justo A."/>
            <person name="Karasinski D."/>
            <person name="Kautmanova I."/>
            <person name="Kiss B."/>
            <person name="Kocsube S."/>
            <person name="Kotiranta H."/>
            <person name="LaButti K.M."/>
            <person name="Lechner B.E."/>
            <person name="Liimatainen K."/>
            <person name="Lipzen A."/>
            <person name="Lukacs Z."/>
            <person name="Mihaltcheva S."/>
            <person name="Morgado L.N."/>
            <person name="Niskanen T."/>
            <person name="Noordeloos M.E."/>
            <person name="Ohm R.A."/>
            <person name="Ortiz-Santana B."/>
            <person name="Ovrebo C."/>
            <person name="Racz N."/>
            <person name="Riley R."/>
            <person name="Savchenko A."/>
            <person name="Shiryaev A."/>
            <person name="Soop K."/>
            <person name="Spirin V."/>
            <person name="Szebenyi C."/>
            <person name="Tomsovsky M."/>
            <person name="Tulloss R.E."/>
            <person name="Uehling J."/>
            <person name="Grigoriev I.V."/>
            <person name="Vagvolgyi C."/>
            <person name="Papp T."/>
            <person name="Martin F.M."/>
            <person name="Miettinen O."/>
            <person name="Hibbett D.S."/>
            <person name="Nagy L.G."/>
        </authorList>
    </citation>
    <scope>NUCLEOTIDE SEQUENCE [LARGE SCALE GENOMIC DNA]</scope>
    <source>
        <strain evidence="2 3">CBS 309.79</strain>
    </source>
</reference>
<name>A0A5C3QVJ8_9AGAR</name>
<feature type="region of interest" description="Disordered" evidence="1">
    <location>
        <begin position="729"/>
        <end position="773"/>
    </location>
</feature>
<gene>
    <name evidence="2" type="ORF">BDV98DRAFT_562884</name>
</gene>
<feature type="compositionally biased region" description="Polar residues" evidence="1">
    <location>
        <begin position="277"/>
        <end position="287"/>
    </location>
</feature>
<feature type="compositionally biased region" description="Basic and acidic residues" evidence="1">
    <location>
        <begin position="659"/>
        <end position="678"/>
    </location>
</feature>
<feature type="compositionally biased region" description="Polar residues" evidence="1">
    <location>
        <begin position="212"/>
        <end position="230"/>
    </location>
</feature>
<feature type="region of interest" description="Disordered" evidence="1">
    <location>
        <begin position="50"/>
        <end position="450"/>
    </location>
</feature>
<feature type="compositionally biased region" description="Acidic residues" evidence="1">
    <location>
        <begin position="642"/>
        <end position="658"/>
    </location>
</feature>
<keyword evidence="3" id="KW-1185">Reference proteome</keyword>
<organism evidence="2 3">
    <name type="scientific">Pterulicium gracile</name>
    <dbReference type="NCBI Taxonomy" id="1884261"/>
    <lineage>
        <taxon>Eukaryota</taxon>
        <taxon>Fungi</taxon>
        <taxon>Dikarya</taxon>
        <taxon>Basidiomycota</taxon>
        <taxon>Agaricomycotina</taxon>
        <taxon>Agaricomycetes</taxon>
        <taxon>Agaricomycetidae</taxon>
        <taxon>Agaricales</taxon>
        <taxon>Pleurotineae</taxon>
        <taxon>Pterulaceae</taxon>
        <taxon>Pterulicium</taxon>
    </lineage>
</organism>
<evidence type="ECO:0000256" key="1">
    <source>
        <dbReference type="SAM" id="MobiDB-lite"/>
    </source>
</evidence>
<dbReference type="STRING" id="1884261.A0A5C3QVJ8"/>
<sequence length="1042" mass="115081">MSAVTGDEVLKPILLRSSTPGHNEKVWRYLEGMNRDSANIEPPASIFGADARSEVLMSPGKKSTKARSQSRRDDAPRSEVSYVNGQGVDVYANGQPAHDDDDVKSNTQVGMRSELDLDVNGFHHEPGPTDLPGPHYESYDSGPSFGNFGPMPTDYQPNWQPNQFGGPPESHVTNAARYALPESVASPRSASAKIVVESPSSPRSKQRSKVSASESPMTPTKLRSQTSQVGSPEAPLSSRSRTETVPGTVYPPLPTSPGMDGGYSEYAMSPRARSKAPSISPSDSPSNAKAYRSHKSKSNAVDSKPPSRRDMSKSPPPAGPSSSNTRPFSPWRQAATTQDLMHAAVRGRAFIPDTIEENDQSQVSGSAGNPPPSSKKSAKEPSVASRSRAKSDVSKSPSKAPSKSPSKASSKSPSKASSKAPSVVTPAPIDIDDARSATPRPRTPTELSKEEAEIIKDTLSRGHHHHHAPLTPRTSYAASVLEPEVVHSHFHDDDLCELLRQESDPNVSEVVKRVIRKAIRSRVKKLGMKYDSRSLEEYKKSVHEYDTLSQHPNATNADETPEWAKELIQGMVVMQQRIEGLGPKIEGLKGPSVPLEDGSRFKALDDDDDDMYDQSGMTQTVNIQTHATGTMADSMYQPPDTLLDDDDHEGGDYLDNEEEHDHDHDHAHTEGGETYTRRGQSDLLSENRDDSPGQQYLEEELYKLRQRQAGSQSGLSHRTWEVARDDGTQVDDYDEEENPAAAPTIPDSNAGGYTDQRTASPPLPPIPPPEDRRLATPQQIWQAGQEYNGESPPLAPWQRIHQRLLGWAIIWPMSELENALRSTTRSHQVDEVALSIWTTQTYKRYVRTRMTDTPQGVVDRLFVPPNMADAISSAVFNGRHGDACGMLRDLWSPFGLEGMPRLLVVLAKHRNDPNHWLVHRFSLPDGSLTTYDTYPGRAIHDGRPLGWWFAIRIAWPNALYPSPDHLLQKMVRVHRPLQLPVDNAVAAAGIWRNILMGSRAERSLDLERLRDLINTEVKNLRQRKEMGKLSIGGPRPNWEDMN</sequence>
<evidence type="ECO:0000313" key="3">
    <source>
        <dbReference type="Proteomes" id="UP000305067"/>
    </source>
</evidence>
<feature type="compositionally biased region" description="Polar residues" evidence="1">
    <location>
        <begin position="615"/>
        <end position="628"/>
    </location>
</feature>
<feature type="region of interest" description="Disordered" evidence="1">
    <location>
        <begin position="583"/>
        <end position="678"/>
    </location>
</feature>
<feature type="compositionally biased region" description="Low complexity" evidence="1">
    <location>
        <begin position="394"/>
        <end position="422"/>
    </location>
</feature>
<accession>A0A5C3QVJ8</accession>
<dbReference type="OrthoDB" id="2562444at2759"/>
<feature type="compositionally biased region" description="Acidic residues" evidence="1">
    <location>
        <begin position="729"/>
        <end position="738"/>
    </location>
</feature>
<dbReference type="AlphaFoldDB" id="A0A5C3QVJ8"/>
<dbReference type="EMBL" id="ML178818">
    <property type="protein sequence ID" value="TFL04820.1"/>
    <property type="molecule type" value="Genomic_DNA"/>
</dbReference>
<dbReference type="Proteomes" id="UP000305067">
    <property type="component" value="Unassembled WGS sequence"/>
</dbReference>
<protein>
    <submittedName>
        <fullName evidence="2">Uncharacterized protein</fullName>
    </submittedName>
</protein>
<evidence type="ECO:0000313" key="2">
    <source>
        <dbReference type="EMBL" id="TFL04820.1"/>
    </source>
</evidence>
<proteinExistence type="predicted"/>